<name>A0A6C0AHG0_9ZZZZ</name>
<sequence>MDIKLNHSVSGFEKKAMSPQKCIIVNQQVVCVSRDTCSMIHLRRYKPHSLEGIPRVTLKPLLAQTLAFDLLNGRKTIEEVLAIAYCIGLQN</sequence>
<organism evidence="1">
    <name type="scientific">viral metagenome</name>
    <dbReference type="NCBI Taxonomy" id="1070528"/>
    <lineage>
        <taxon>unclassified sequences</taxon>
        <taxon>metagenomes</taxon>
        <taxon>organismal metagenomes</taxon>
    </lineage>
</organism>
<proteinExistence type="predicted"/>
<dbReference type="EMBL" id="MN740626">
    <property type="protein sequence ID" value="QHS79162.1"/>
    <property type="molecule type" value="Genomic_DNA"/>
</dbReference>
<dbReference type="AlphaFoldDB" id="A0A6C0AHG0"/>
<accession>A0A6C0AHG0</accession>
<evidence type="ECO:0000313" key="1">
    <source>
        <dbReference type="EMBL" id="QHS79162.1"/>
    </source>
</evidence>
<protein>
    <submittedName>
        <fullName evidence="1">Uncharacterized protein</fullName>
    </submittedName>
</protein>
<reference evidence="1" key="1">
    <citation type="journal article" date="2020" name="Nature">
        <title>Giant virus diversity and host interactions through global metagenomics.</title>
        <authorList>
            <person name="Schulz F."/>
            <person name="Roux S."/>
            <person name="Paez-Espino D."/>
            <person name="Jungbluth S."/>
            <person name="Walsh D.A."/>
            <person name="Denef V.J."/>
            <person name="McMahon K.D."/>
            <person name="Konstantinidis K.T."/>
            <person name="Eloe-Fadrosh E.A."/>
            <person name="Kyrpides N.C."/>
            <person name="Woyke T."/>
        </authorList>
    </citation>
    <scope>NUCLEOTIDE SEQUENCE</scope>
    <source>
        <strain evidence="1">GVMAG-S-1035118-87</strain>
    </source>
</reference>